<evidence type="ECO:0000313" key="2">
    <source>
        <dbReference type="EMBL" id="KAJ8041489.1"/>
    </source>
</evidence>
<name>A0A9Q1HCW4_HOLLE</name>
<feature type="transmembrane region" description="Helical" evidence="1">
    <location>
        <begin position="126"/>
        <end position="149"/>
    </location>
</feature>
<dbReference type="AlphaFoldDB" id="A0A9Q1HCW4"/>
<keyword evidence="1" id="KW-0812">Transmembrane</keyword>
<sequence>MFFSIARCKRLMILYVVTAVLHFIKLGLIGPQGSDDHDSMVTDVDSDGYDHEINDINQPPDLLDDPIDEWDWLEDDHFNYYGPFHVAEETRHRYRFYEIVALSKPDTTDEGFTEASAPECYEIYNFFSRLFAVFDPLRLNSIAYVIFVARRKRLRFNFRRKRYRLRGQRRLTRRKVPFV</sequence>
<keyword evidence="1" id="KW-0472">Membrane</keyword>
<keyword evidence="1" id="KW-1133">Transmembrane helix</keyword>
<proteinExistence type="predicted"/>
<evidence type="ECO:0000256" key="1">
    <source>
        <dbReference type="SAM" id="Phobius"/>
    </source>
</evidence>
<protein>
    <submittedName>
        <fullName evidence="2">Uncharacterized protein</fullName>
    </submittedName>
</protein>
<reference evidence="2" key="1">
    <citation type="submission" date="2021-10" db="EMBL/GenBank/DDBJ databases">
        <title>Tropical sea cucumber genome reveals ecological adaptation and Cuvierian tubules defense mechanism.</title>
        <authorList>
            <person name="Chen T."/>
        </authorList>
    </citation>
    <scope>NUCLEOTIDE SEQUENCE</scope>
    <source>
        <strain evidence="2">Nanhai2018</strain>
        <tissue evidence="2">Muscle</tissue>
    </source>
</reference>
<accession>A0A9Q1HCW4</accession>
<comment type="caution">
    <text evidence="2">The sequence shown here is derived from an EMBL/GenBank/DDBJ whole genome shotgun (WGS) entry which is preliminary data.</text>
</comment>
<feature type="transmembrane region" description="Helical" evidence="1">
    <location>
        <begin position="12"/>
        <end position="30"/>
    </location>
</feature>
<gene>
    <name evidence="2" type="ORF">HOLleu_12318</name>
</gene>
<keyword evidence="3" id="KW-1185">Reference proteome</keyword>
<organism evidence="2 3">
    <name type="scientific">Holothuria leucospilota</name>
    <name type="common">Black long sea cucumber</name>
    <name type="synonym">Mertensiothuria leucospilota</name>
    <dbReference type="NCBI Taxonomy" id="206669"/>
    <lineage>
        <taxon>Eukaryota</taxon>
        <taxon>Metazoa</taxon>
        <taxon>Echinodermata</taxon>
        <taxon>Eleutherozoa</taxon>
        <taxon>Echinozoa</taxon>
        <taxon>Holothuroidea</taxon>
        <taxon>Aspidochirotacea</taxon>
        <taxon>Aspidochirotida</taxon>
        <taxon>Holothuriidae</taxon>
        <taxon>Holothuria</taxon>
    </lineage>
</organism>
<evidence type="ECO:0000313" key="3">
    <source>
        <dbReference type="Proteomes" id="UP001152320"/>
    </source>
</evidence>
<dbReference type="EMBL" id="JAIZAY010000005">
    <property type="protein sequence ID" value="KAJ8041489.1"/>
    <property type="molecule type" value="Genomic_DNA"/>
</dbReference>
<dbReference type="Proteomes" id="UP001152320">
    <property type="component" value="Chromosome 5"/>
</dbReference>